<dbReference type="CDD" id="cd06090">
    <property type="entry name" value="KOW_RPL27"/>
    <property type="match status" value="1"/>
</dbReference>
<evidence type="ECO:0000256" key="1">
    <source>
        <dbReference type="ARBA" id="ARBA00009124"/>
    </source>
</evidence>
<dbReference type="Proteomes" id="UP000011082">
    <property type="component" value="Unassembled WGS sequence"/>
</dbReference>
<sequence length="126" mass="14306">MIFKPNMIVLITNGRLAGKKAAVVKELENNMLLLAGISRTPEESPDYLPAWQKRRNMKFVTFIKKINMKHVLATRYKADVGLDALSAEKSPEDINSRAALNQEANKILKSAFEAKKAKWLFTKLQF</sequence>
<reference evidence="5" key="1">
    <citation type="submission" date="2011-05" db="EMBL/GenBank/DDBJ databases">
        <title>The genome sequence of Vittaforma corneae strain ATCC 50505.</title>
        <authorList>
            <consortium name="The Broad Institute Genome Sequencing Platform"/>
            <person name="Cuomo C."/>
            <person name="Didier E."/>
            <person name="Bowers L."/>
            <person name="Young S.K."/>
            <person name="Zeng Q."/>
            <person name="Gargeya S."/>
            <person name="Fitzgerald M."/>
            <person name="Haas B."/>
            <person name="Abouelleil A."/>
            <person name="Alvarado L."/>
            <person name="Arachchi H.M."/>
            <person name="Berlin A."/>
            <person name="Chapman S.B."/>
            <person name="Gearin G."/>
            <person name="Goldberg J."/>
            <person name="Griggs A."/>
            <person name="Gujja S."/>
            <person name="Hansen M."/>
            <person name="Heiman D."/>
            <person name="Howarth C."/>
            <person name="Larimer J."/>
            <person name="Lui A."/>
            <person name="MacDonald P.J.P."/>
            <person name="McCowen C."/>
            <person name="Montmayeur A."/>
            <person name="Murphy C."/>
            <person name="Neiman D."/>
            <person name="Pearson M."/>
            <person name="Priest M."/>
            <person name="Roberts A."/>
            <person name="Saif S."/>
            <person name="Shea T."/>
            <person name="Sisk P."/>
            <person name="Stolte C."/>
            <person name="Sykes S."/>
            <person name="Wortman J."/>
            <person name="Nusbaum C."/>
            <person name="Birren B."/>
        </authorList>
    </citation>
    <scope>NUCLEOTIDE SEQUENCE [LARGE SCALE GENOMIC DNA]</scope>
    <source>
        <strain evidence="5">ATCC 50505</strain>
    </source>
</reference>
<dbReference type="OMA" id="LKHKTQQ"/>
<evidence type="ECO:0008006" key="6">
    <source>
        <dbReference type="Google" id="ProtNLM"/>
    </source>
</evidence>
<dbReference type="STRING" id="993615.L2GP68"/>
<dbReference type="GO" id="GO:0003735">
    <property type="term" value="F:structural constituent of ribosome"/>
    <property type="evidence" value="ECO:0007669"/>
    <property type="project" value="InterPro"/>
</dbReference>
<evidence type="ECO:0000313" key="4">
    <source>
        <dbReference type="EMBL" id="ELA42429.1"/>
    </source>
</evidence>
<dbReference type="SUPFAM" id="SSF50104">
    <property type="entry name" value="Translation proteins SH3-like domain"/>
    <property type="match status" value="1"/>
</dbReference>
<dbReference type="VEuPathDB" id="MicrosporidiaDB:VICG_00528"/>
<evidence type="ECO:0000256" key="3">
    <source>
        <dbReference type="ARBA" id="ARBA00023274"/>
    </source>
</evidence>
<keyword evidence="3" id="KW-0687">Ribonucleoprotein</keyword>
<dbReference type="InterPro" id="IPR038655">
    <property type="entry name" value="Ribosomal_eL27_sf"/>
</dbReference>
<dbReference type="GO" id="GO:0005840">
    <property type="term" value="C:ribosome"/>
    <property type="evidence" value="ECO:0007669"/>
    <property type="project" value="UniProtKB-KW"/>
</dbReference>
<comment type="similarity">
    <text evidence="1">Belongs to the eukaryotic ribosomal protein eL27 family.</text>
</comment>
<dbReference type="InterPro" id="IPR008991">
    <property type="entry name" value="Translation_prot_SH3-like_sf"/>
</dbReference>
<keyword evidence="5" id="KW-1185">Reference proteome</keyword>
<dbReference type="GeneID" id="19881245"/>
<proteinExistence type="inferred from homology"/>
<gene>
    <name evidence="4" type="ORF">VICG_00528</name>
</gene>
<dbReference type="InterPro" id="IPR001141">
    <property type="entry name" value="Ribosomal_eL27"/>
</dbReference>
<dbReference type="RefSeq" id="XP_007603980.1">
    <property type="nucleotide sequence ID" value="XM_007603918.1"/>
</dbReference>
<dbReference type="EMBL" id="JH370132">
    <property type="protein sequence ID" value="ELA42429.1"/>
    <property type="molecule type" value="Genomic_DNA"/>
</dbReference>
<evidence type="ECO:0000313" key="5">
    <source>
        <dbReference type="Proteomes" id="UP000011082"/>
    </source>
</evidence>
<keyword evidence="2" id="KW-0689">Ribosomal protein</keyword>
<dbReference type="FunCoup" id="L2GP68">
    <property type="interactions" value="147"/>
</dbReference>
<dbReference type="Gene3D" id="2.30.30.770">
    <property type="match status" value="1"/>
</dbReference>
<dbReference type="Pfam" id="PF01777">
    <property type="entry name" value="Ribosomal_L27e"/>
    <property type="match status" value="1"/>
</dbReference>
<dbReference type="GO" id="GO:0006412">
    <property type="term" value="P:translation"/>
    <property type="evidence" value="ECO:0007669"/>
    <property type="project" value="InterPro"/>
</dbReference>
<dbReference type="OrthoDB" id="2365484at2759"/>
<dbReference type="InterPro" id="IPR041991">
    <property type="entry name" value="Ribosomal_eL27_KOW"/>
</dbReference>
<evidence type="ECO:0000256" key="2">
    <source>
        <dbReference type="ARBA" id="ARBA00022980"/>
    </source>
</evidence>
<dbReference type="AlphaFoldDB" id="L2GP68"/>
<dbReference type="HOGENOM" id="CLU_067359_2_1_1"/>
<name>L2GP68_VITCO</name>
<dbReference type="GO" id="GO:1990904">
    <property type="term" value="C:ribonucleoprotein complex"/>
    <property type="evidence" value="ECO:0007669"/>
    <property type="project" value="UniProtKB-KW"/>
</dbReference>
<dbReference type="InParanoid" id="L2GP68"/>
<organism evidence="4 5">
    <name type="scientific">Vittaforma corneae (strain ATCC 50505)</name>
    <name type="common">Microsporidian parasite</name>
    <name type="synonym">Nosema corneum</name>
    <dbReference type="NCBI Taxonomy" id="993615"/>
    <lineage>
        <taxon>Eukaryota</taxon>
        <taxon>Fungi</taxon>
        <taxon>Fungi incertae sedis</taxon>
        <taxon>Microsporidia</taxon>
        <taxon>Nosematidae</taxon>
        <taxon>Vittaforma</taxon>
    </lineage>
</organism>
<dbReference type="PANTHER" id="PTHR10497">
    <property type="entry name" value="60S RIBOSOMAL PROTEIN L27"/>
    <property type="match status" value="1"/>
</dbReference>
<accession>L2GP68</accession>
<protein>
    <recommendedName>
        <fullName evidence="6">60S ribosomal protein L27</fullName>
    </recommendedName>
</protein>